<dbReference type="Gene3D" id="3.40.50.1820">
    <property type="entry name" value="alpha/beta hydrolase"/>
    <property type="match status" value="1"/>
</dbReference>
<dbReference type="SUPFAM" id="SSF53474">
    <property type="entry name" value="alpha/beta-Hydrolases"/>
    <property type="match status" value="1"/>
</dbReference>
<dbReference type="EMBL" id="JBHUEA010000017">
    <property type="protein sequence ID" value="MFD1722165.1"/>
    <property type="molecule type" value="Genomic_DNA"/>
</dbReference>
<keyword evidence="1" id="KW-0812">Transmembrane</keyword>
<feature type="transmembrane region" description="Helical" evidence="1">
    <location>
        <begin position="108"/>
        <end position="125"/>
    </location>
</feature>
<keyword evidence="3" id="KW-1185">Reference proteome</keyword>
<dbReference type="InterPro" id="IPR050583">
    <property type="entry name" value="Mycobacterial_A85_antigen"/>
</dbReference>
<dbReference type="Proteomes" id="UP001597347">
    <property type="component" value="Unassembled WGS sequence"/>
</dbReference>
<feature type="transmembrane region" description="Helical" evidence="1">
    <location>
        <begin position="45"/>
        <end position="67"/>
    </location>
</feature>
<gene>
    <name evidence="2" type="ORF">ACFSBI_11450</name>
</gene>
<keyword evidence="1" id="KW-0472">Membrane</keyword>
<keyword evidence="2" id="KW-0378">Hydrolase</keyword>
<feature type="transmembrane region" description="Helical" evidence="1">
    <location>
        <begin position="73"/>
        <end position="96"/>
    </location>
</feature>
<evidence type="ECO:0000256" key="1">
    <source>
        <dbReference type="SAM" id="Phobius"/>
    </source>
</evidence>
<sequence length="433" mass="45353">MPGWLRSIPIEDVGVLAAVYVVAALLVVVLVLPRPGTAGRTRTRIGWTALAAGIGAAVGLVAVWQVVDVQDVFGVAASTVIRAAAAAGGAGVGVAVVNLVRTRWWRKALAVVAIPAVLAASAMMINRDVAYYPTLGDAFGDTGVGSLAFDEAAGQDRSLATWRPPADMPRTGTVGTEQIPGTVSHWHGRAAWVYLPPAARVAHPPRLPVVIAFSGEPGGPSDVFLAGGLQKTLDAIAAQHEGVAPVVVVPDQLGSYSANPMCLDSRLGNVATYVTVDVRHWILDHLPVAASRKEWTVAGFSEGGTCAVQFGTEHPGIFSSFIAVSPELAPFNRSVAHTIAVGFGGSRAAYEAAKPIAVMHRIGHYARTRAIYSVGGLDKRYGADAPQLAKASRSVGMDTSYRVFPALAHNWNTGSAGLSWGLQQLTSWWRLPA</sequence>
<dbReference type="Pfam" id="PF00756">
    <property type="entry name" value="Esterase"/>
    <property type="match status" value="1"/>
</dbReference>
<dbReference type="InterPro" id="IPR000801">
    <property type="entry name" value="Esterase-like"/>
</dbReference>
<dbReference type="RefSeq" id="WP_377935023.1">
    <property type="nucleotide sequence ID" value="NZ_JBHUEA010000017.1"/>
</dbReference>
<proteinExistence type="predicted"/>
<name>A0ABW4LFT7_9MICO</name>
<dbReference type="InterPro" id="IPR029058">
    <property type="entry name" value="AB_hydrolase_fold"/>
</dbReference>
<organism evidence="2 3">
    <name type="scientific">Amnibacterium endophyticum</name>
    <dbReference type="NCBI Taxonomy" id="2109337"/>
    <lineage>
        <taxon>Bacteria</taxon>
        <taxon>Bacillati</taxon>
        <taxon>Actinomycetota</taxon>
        <taxon>Actinomycetes</taxon>
        <taxon>Micrococcales</taxon>
        <taxon>Microbacteriaceae</taxon>
        <taxon>Amnibacterium</taxon>
    </lineage>
</organism>
<feature type="transmembrane region" description="Helical" evidence="1">
    <location>
        <begin position="13"/>
        <end position="33"/>
    </location>
</feature>
<dbReference type="GO" id="GO:0016787">
    <property type="term" value="F:hydrolase activity"/>
    <property type="evidence" value="ECO:0007669"/>
    <property type="project" value="UniProtKB-KW"/>
</dbReference>
<protein>
    <submittedName>
        <fullName evidence="2">Alpha/beta hydrolase</fullName>
    </submittedName>
</protein>
<comment type="caution">
    <text evidence="2">The sequence shown here is derived from an EMBL/GenBank/DDBJ whole genome shotgun (WGS) entry which is preliminary data.</text>
</comment>
<accession>A0ABW4LFT7</accession>
<reference evidence="3" key="1">
    <citation type="journal article" date="2019" name="Int. J. Syst. Evol. Microbiol.">
        <title>The Global Catalogue of Microorganisms (GCM) 10K type strain sequencing project: providing services to taxonomists for standard genome sequencing and annotation.</title>
        <authorList>
            <consortium name="The Broad Institute Genomics Platform"/>
            <consortium name="The Broad Institute Genome Sequencing Center for Infectious Disease"/>
            <person name="Wu L."/>
            <person name="Ma J."/>
        </authorList>
    </citation>
    <scope>NUCLEOTIDE SEQUENCE [LARGE SCALE GENOMIC DNA]</scope>
    <source>
        <strain evidence="3">CGMCC 1.12471</strain>
    </source>
</reference>
<keyword evidence="1" id="KW-1133">Transmembrane helix</keyword>
<evidence type="ECO:0000313" key="3">
    <source>
        <dbReference type="Proteomes" id="UP001597347"/>
    </source>
</evidence>
<dbReference type="PANTHER" id="PTHR48098">
    <property type="entry name" value="ENTEROCHELIN ESTERASE-RELATED"/>
    <property type="match status" value="1"/>
</dbReference>
<evidence type="ECO:0000313" key="2">
    <source>
        <dbReference type="EMBL" id="MFD1722165.1"/>
    </source>
</evidence>
<dbReference type="PANTHER" id="PTHR48098:SF1">
    <property type="entry name" value="DIACYLGLYCEROL ACYLTRANSFERASE_MYCOLYLTRANSFERASE AG85A"/>
    <property type="match status" value="1"/>
</dbReference>